<evidence type="ECO:0000259" key="8">
    <source>
        <dbReference type="PROSITE" id="PS50928"/>
    </source>
</evidence>
<keyword evidence="2 7" id="KW-0813">Transport</keyword>
<name>A0A934QXV7_9PSEU</name>
<feature type="transmembrane region" description="Helical" evidence="7">
    <location>
        <begin position="198"/>
        <end position="227"/>
    </location>
</feature>
<dbReference type="CDD" id="cd06261">
    <property type="entry name" value="TM_PBP2"/>
    <property type="match status" value="1"/>
</dbReference>
<evidence type="ECO:0000313" key="9">
    <source>
        <dbReference type="EMBL" id="MBK1787283.1"/>
    </source>
</evidence>
<evidence type="ECO:0000313" key="10">
    <source>
        <dbReference type="Proteomes" id="UP000635245"/>
    </source>
</evidence>
<reference evidence="9" key="1">
    <citation type="submission" date="2020-12" db="EMBL/GenBank/DDBJ databases">
        <title>Prauserella sp. ASG 168, a novel actinomycete isolated from cave rock.</title>
        <authorList>
            <person name="Suriyachadkun C."/>
        </authorList>
    </citation>
    <scope>NUCLEOTIDE SEQUENCE</scope>
    <source>
        <strain evidence="9">ASG 168</strain>
    </source>
</reference>
<dbReference type="PANTHER" id="PTHR43386:SF25">
    <property type="entry name" value="PEPTIDE ABC TRANSPORTER PERMEASE PROTEIN"/>
    <property type="match status" value="1"/>
</dbReference>
<dbReference type="InterPro" id="IPR000515">
    <property type="entry name" value="MetI-like"/>
</dbReference>
<feature type="transmembrane region" description="Helical" evidence="7">
    <location>
        <begin position="20"/>
        <end position="42"/>
    </location>
</feature>
<protein>
    <submittedName>
        <fullName evidence="9">ABC transporter permease</fullName>
    </submittedName>
</protein>
<dbReference type="RefSeq" id="WP_200321729.1">
    <property type="nucleotide sequence ID" value="NZ_JAENJH010000006.1"/>
</dbReference>
<dbReference type="Proteomes" id="UP000635245">
    <property type="component" value="Unassembled WGS sequence"/>
</dbReference>
<evidence type="ECO:0000256" key="3">
    <source>
        <dbReference type="ARBA" id="ARBA00022475"/>
    </source>
</evidence>
<feature type="transmembrane region" description="Helical" evidence="7">
    <location>
        <begin position="85"/>
        <end position="109"/>
    </location>
</feature>
<proteinExistence type="inferred from homology"/>
<dbReference type="PANTHER" id="PTHR43386">
    <property type="entry name" value="OLIGOPEPTIDE TRANSPORT SYSTEM PERMEASE PROTEIN APPC"/>
    <property type="match status" value="1"/>
</dbReference>
<dbReference type="SUPFAM" id="SSF161098">
    <property type="entry name" value="MetI-like"/>
    <property type="match status" value="1"/>
</dbReference>
<keyword evidence="5 7" id="KW-1133">Transmembrane helix</keyword>
<comment type="subcellular location">
    <subcellularLocation>
        <location evidence="1 7">Cell membrane</location>
        <topology evidence="1 7">Multi-pass membrane protein</topology>
    </subcellularLocation>
</comment>
<evidence type="ECO:0000256" key="5">
    <source>
        <dbReference type="ARBA" id="ARBA00022989"/>
    </source>
</evidence>
<keyword evidence="4 7" id="KW-0812">Transmembrane</keyword>
<keyword evidence="3" id="KW-1003">Cell membrane</keyword>
<dbReference type="GO" id="GO:0055085">
    <property type="term" value="P:transmembrane transport"/>
    <property type="evidence" value="ECO:0007669"/>
    <property type="project" value="InterPro"/>
</dbReference>
<feature type="transmembrane region" description="Helical" evidence="7">
    <location>
        <begin position="129"/>
        <end position="154"/>
    </location>
</feature>
<evidence type="ECO:0000256" key="6">
    <source>
        <dbReference type="ARBA" id="ARBA00023136"/>
    </source>
</evidence>
<dbReference type="Gene3D" id="1.10.3720.10">
    <property type="entry name" value="MetI-like"/>
    <property type="match status" value="1"/>
</dbReference>
<comment type="similarity">
    <text evidence="7">Belongs to the binding-protein-dependent transport system permease family.</text>
</comment>
<evidence type="ECO:0000256" key="7">
    <source>
        <dbReference type="RuleBase" id="RU363032"/>
    </source>
</evidence>
<dbReference type="InterPro" id="IPR050366">
    <property type="entry name" value="BP-dependent_transpt_permease"/>
</dbReference>
<gene>
    <name evidence="9" type="ORF">JHE00_23420</name>
</gene>
<evidence type="ECO:0000256" key="1">
    <source>
        <dbReference type="ARBA" id="ARBA00004651"/>
    </source>
</evidence>
<organism evidence="9 10">
    <name type="scientific">Prauserella cavernicola</name>
    <dbReference type="NCBI Taxonomy" id="2800127"/>
    <lineage>
        <taxon>Bacteria</taxon>
        <taxon>Bacillati</taxon>
        <taxon>Actinomycetota</taxon>
        <taxon>Actinomycetes</taxon>
        <taxon>Pseudonocardiales</taxon>
        <taxon>Pseudonocardiaceae</taxon>
        <taxon>Prauserella</taxon>
    </lineage>
</organism>
<sequence>MSEQVNPVLLRTGGPRLGVAVPVCAVLAAVIAVAAVAGRWLAPHDPGVQDLLNASTGPSATHWLGTDDFGRDVLSRVLDGAGSSLLGPVVAALGATLLGLLLGLMAGFLGGAFEAVIMRGVDLLYALPALLVLIVLVGMFGGGYWAAVGILIVLSTPGSTRIIRSAVLGQRTLPYVEAAHTVGLPRHRIMIVHVAPNVLPTVVATLLLDFVAALVALSALSFLGLGLPPGSTNWGRMLAENRTLLELNPWAAIAPALLIMIAAMSVTIIGDWLHGRLERGRLDHD</sequence>
<keyword evidence="10" id="KW-1185">Reference proteome</keyword>
<accession>A0A934QXV7</accession>
<evidence type="ECO:0000256" key="2">
    <source>
        <dbReference type="ARBA" id="ARBA00022448"/>
    </source>
</evidence>
<dbReference type="Pfam" id="PF00528">
    <property type="entry name" value="BPD_transp_1"/>
    <property type="match status" value="1"/>
</dbReference>
<dbReference type="GO" id="GO:0005886">
    <property type="term" value="C:plasma membrane"/>
    <property type="evidence" value="ECO:0007669"/>
    <property type="project" value="UniProtKB-SubCell"/>
</dbReference>
<dbReference type="AlphaFoldDB" id="A0A934QXV7"/>
<keyword evidence="6 7" id="KW-0472">Membrane</keyword>
<feature type="transmembrane region" description="Helical" evidence="7">
    <location>
        <begin position="247"/>
        <end position="273"/>
    </location>
</feature>
<evidence type="ECO:0000256" key="4">
    <source>
        <dbReference type="ARBA" id="ARBA00022692"/>
    </source>
</evidence>
<feature type="domain" description="ABC transmembrane type-1" evidence="8">
    <location>
        <begin position="85"/>
        <end position="270"/>
    </location>
</feature>
<dbReference type="InterPro" id="IPR035906">
    <property type="entry name" value="MetI-like_sf"/>
</dbReference>
<dbReference type="PROSITE" id="PS50928">
    <property type="entry name" value="ABC_TM1"/>
    <property type="match status" value="1"/>
</dbReference>
<dbReference type="EMBL" id="JAENJH010000006">
    <property type="protein sequence ID" value="MBK1787283.1"/>
    <property type="molecule type" value="Genomic_DNA"/>
</dbReference>
<comment type="caution">
    <text evidence="9">The sequence shown here is derived from an EMBL/GenBank/DDBJ whole genome shotgun (WGS) entry which is preliminary data.</text>
</comment>